<sequence>MTNTSGDLYELAGLDHDRWQILAIDMTAHSHGEDPRWMVYVYAADRHEHEVTQAEDWEKVAAQHDGIPVVKVLLHDVDADDVIKCMKLMSVQLRDRATSPYNLIHTANADHPDQD</sequence>
<evidence type="ECO:0000313" key="2">
    <source>
        <dbReference type="Proteomes" id="UP000186394"/>
    </source>
</evidence>
<dbReference type="RefSeq" id="WP_075418799.1">
    <property type="nucleotide sequence ID" value="NZ_MSKL01000027.1"/>
</dbReference>
<dbReference type="Proteomes" id="UP000186394">
    <property type="component" value="Unassembled WGS sequence"/>
</dbReference>
<dbReference type="AlphaFoldDB" id="A0A1Q8VIN5"/>
<organism evidence="1 2">
    <name type="scientific">Actinomyces oris</name>
    <dbReference type="NCBI Taxonomy" id="544580"/>
    <lineage>
        <taxon>Bacteria</taxon>
        <taxon>Bacillati</taxon>
        <taxon>Actinomycetota</taxon>
        <taxon>Actinomycetes</taxon>
        <taxon>Actinomycetales</taxon>
        <taxon>Actinomycetaceae</taxon>
        <taxon>Actinomyces</taxon>
    </lineage>
</organism>
<name>A0A1Q8VIN5_9ACTO</name>
<proteinExistence type="predicted"/>
<gene>
    <name evidence="1" type="ORF">BKH28_10760</name>
</gene>
<accession>A0A1Q8VIN5</accession>
<protein>
    <submittedName>
        <fullName evidence="1">Uncharacterized protein</fullName>
    </submittedName>
</protein>
<reference evidence="1 2" key="1">
    <citation type="submission" date="2016-12" db="EMBL/GenBank/DDBJ databases">
        <title>Genomic comparison of strains in the 'Actinomyces naeslundii' group.</title>
        <authorList>
            <person name="Mughal S.R."/>
            <person name="Do T."/>
            <person name="Gilbert S.C."/>
            <person name="Witherden E.A."/>
            <person name="Didelot X."/>
            <person name="Beighton D."/>
        </authorList>
    </citation>
    <scope>NUCLEOTIDE SEQUENCE [LARGE SCALE GENOMIC DNA]</scope>
    <source>
        <strain evidence="1 2">P6N</strain>
    </source>
</reference>
<comment type="caution">
    <text evidence="1">The sequence shown here is derived from an EMBL/GenBank/DDBJ whole genome shotgun (WGS) entry which is preliminary data.</text>
</comment>
<dbReference type="OrthoDB" id="5193629at2"/>
<dbReference type="EMBL" id="MSKL01000027">
    <property type="protein sequence ID" value="OLO47939.1"/>
    <property type="molecule type" value="Genomic_DNA"/>
</dbReference>
<evidence type="ECO:0000313" key="1">
    <source>
        <dbReference type="EMBL" id="OLO47939.1"/>
    </source>
</evidence>